<evidence type="ECO:0000313" key="10">
    <source>
        <dbReference type="Proteomes" id="UP001634393"/>
    </source>
</evidence>
<comment type="subcellular location">
    <subcellularLocation>
        <location evidence="1">Nucleus</location>
    </subcellularLocation>
</comment>
<evidence type="ECO:0000259" key="8">
    <source>
        <dbReference type="PROSITE" id="PS51032"/>
    </source>
</evidence>
<dbReference type="InterPro" id="IPR036955">
    <property type="entry name" value="AP2/ERF_dom_sf"/>
</dbReference>
<evidence type="ECO:0000256" key="2">
    <source>
        <dbReference type="ARBA" id="ARBA00022821"/>
    </source>
</evidence>
<feature type="compositionally biased region" description="Polar residues" evidence="7">
    <location>
        <begin position="181"/>
        <end position="191"/>
    </location>
</feature>
<dbReference type="SMART" id="SM00380">
    <property type="entry name" value="AP2"/>
    <property type="match status" value="1"/>
</dbReference>
<organism evidence="9 10">
    <name type="scientific">Penstemon smallii</name>
    <dbReference type="NCBI Taxonomy" id="265156"/>
    <lineage>
        <taxon>Eukaryota</taxon>
        <taxon>Viridiplantae</taxon>
        <taxon>Streptophyta</taxon>
        <taxon>Embryophyta</taxon>
        <taxon>Tracheophyta</taxon>
        <taxon>Spermatophyta</taxon>
        <taxon>Magnoliopsida</taxon>
        <taxon>eudicotyledons</taxon>
        <taxon>Gunneridae</taxon>
        <taxon>Pentapetalae</taxon>
        <taxon>asterids</taxon>
        <taxon>lamiids</taxon>
        <taxon>Lamiales</taxon>
        <taxon>Plantaginaceae</taxon>
        <taxon>Cheloneae</taxon>
        <taxon>Penstemon</taxon>
    </lineage>
</organism>
<feature type="region of interest" description="Disordered" evidence="7">
    <location>
        <begin position="174"/>
        <end position="254"/>
    </location>
</feature>
<dbReference type="AlphaFoldDB" id="A0ABD3TC24"/>
<gene>
    <name evidence="9" type="ORF">ACJIZ3_008976</name>
</gene>
<comment type="caution">
    <text evidence="9">The sequence shown here is derived from an EMBL/GenBank/DDBJ whole genome shotgun (WGS) entry which is preliminary data.</text>
</comment>
<proteinExistence type="predicted"/>
<dbReference type="Pfam" id="PF00847">
    <property type="entry name" value="AP2"/>
    <property type="match status" value="1"/>
</dbReference>
<evidence type="ECO:0000256" key="1">
    <source>
        <dbReference type="ARBA" id="ARBA00004123"/>
    </source>
</evidence>
<protein>
    <recommendedName>
        <fullName evidence="8">AP2/ERF domain-containing protein</fullName>
    </recommendedName>
</protein>
<evidence type="ECO:0000256" key="6">
    <source>
        <dbReference type="ARBA" id="ARBA00023242"/>
    </source>
</evidence>
<keyword evidence="5" id="KW-0804">Transcription</keyword>
<keyword evidence="3" id="KW-0805">Transcription regulation</keyword>
<evidence type="ECO:0000256" key="5">
    <source>
        <dbReference type="ARBA" id="ARBA00023163"/>
    </source>
</evidence>
<dbReference type="EMBL" id="JBJXBP010000004">
    <property type="protein sequence ID" value="KAL3834240.1"/>
    <property type="molecule type" value="Genomic_DNA"/>
</dbReference>
<dbReference type="PANTHER" id="PTHR31194:SF202">
    <property type="entry name" value="ETHYLENE-RESPONSIVE TRANSCRIPTION FACTOR ERF070"/>
    <property type="match status" value="1"/>
</dbReference>
<dbReference type="SUPFAM" id="SSF54171">
    <property type="entry name" value="DNA-binding domain"/>
    <property type="match status" value="1"/>
</dbReference>
<reference evidence="9 10" key="1">
    <citation type="submission" date="2024-12" db="EMBL/GenBank/DDBJ databases">
        <title>The unique morphological basis and parallel evolutionary history of personate flowers in Penstemon.</title>
        <authorList>
            <person name="Depatie T.H."/>
            <person name="Wessinger C.A."/>
        </authorList>
    </citation>
    <scope>NUCLEOTIDE SEQUENCE [LARGE SCALE GENOMIC DNA]</scope>
    <source>
        <strain evidence="9">WTNN_2</strain>
        <tissue evidence="9">Leaf</tissue>
    </source>
</reference>
<dbReference type="PANTHER" id="PTHR31194">
    <property type="entry name" value="SHN SHINE , DNA BINDING / TRANSCRIPTION FACTOR"/>
    <property type="match status" value="1"/>
</dbReference>
<evidence type="ECO:0000256" key="4">
    <source>
        <dbReference type="ARBA" id="ARBA00023125"/>
    </source>
</evidence>
<keyword evidence="10" id="KW-1185">Reference proteome</keyword>
<keyword evidence="2" id="KW-0611">Plant defense</keyword>
<evidence type="ECO:0000313" key="9">
    <source>
        <dbReference type="EMBL" id="KAL3834240.1"/>
    </source>
</evidence>
<dbReference type="CDD" id="cd00018">
    <property type="entry name" value="AP2"/>
    <property type="match status" value="1"/>
</dbReference>
<dbReference type="PRINTS" id="PR00367">
    <property type="entry name" value="ETHRSPELEMNT"/>
</dbReference>
<dbReference type="InterPro" id="IPR016177">
    <property type="entry name" value="DNA-bd_dom_sf"/>
</dbReference>
<keyword evidence="4" id="KW-0238">DNA-binding</keyword>
<dbReference type="GO" id="GO:0003677">
    <property type="term" value="F:DNA binding"/>
    <property type="evidence" value="ECO:0007669"/>
    <property type="project" value="UniProtKB-KW"/>
</dbReference>
<feature type="domain" description="AP2/ERF" evidence="8">
    <location>
        <begin position="116"/>
        <end position="173"/>
    </location>
</feature>
<keyword evidence="6" id="KW-0539">Nucleus</keyword>
<dbReference type="Gene3D" id="3.30.730.10">
    <property type="entry name" value="AP2/ERF domain"/>
    <property type="match status" value="1"/>
</dbReference>
<dbReference type="InterPro" id="IPR050913">
    <property type="entry name" value="AP2/ERF_ERF"/>
</dbReference>
<feature type="compositionally biased region" description="Low complexity" evidence="7">
    <location>
        <begin position="203"/>
        <end position="227"/>
    </location>
</feature>
<dbReference type="InterPro" id="IPR001471">
    <property type="entry name" value="AP2/ERF_dom"/>
</dbReference>
<evidence type="ECO:0000256" key="7">
    <source>
        <dbReference type="SAM" id="MobiDB-lite"/>
    </source>
</evidence>
<dbReference type="GO" id="GO:0005634">
    <property type="term" value="C:nucleus"/>
    <property type="evidence" value="ECO:0007669"/>
    <property type="project" value="UniProtKB-SubCell"/>
</dbReference>
<dbReference type="FunFam" id="3.30.730.10:FF:000001">
    <property type="entry name" value="Ethylene-responsive transcription factor 2"/>
    <property type="match status" value="1"/>
</dbReference>
<dbReference type="Proteomes" id="UP001634393">
    <property type="component" value="Unassembled WGS sequence"/>
</dbReference>
<evidence type="ECO:0000256" key="3">
    <source>
        <dbReference type="ARBA" id="ARBA00023015"/>
    </source>
</evidence>
<accession>A0ABD3TC24</accession>
<dbReference type="GO" id="GO:0006952">
    <property type="term" value="P:defense response"/>
    <property type="evidence" value="ECO:0007669"/>
    <property type="project" value="UniProtKB-KW"/>
</dbReference>
<sequence length="350" mass="39550">MDQRFLPTIRFTEHKKITKKHIKQNPKKSQEQRFLNGPRIVRISVTDPEATDSESDEESEIFGRQRVKKFVSEIRIETGENSTNGRNRTVENNILPSKAAPKPVKKELEQKTGPRKFRGVRQRPWGKWAAEIRDPSKKVRLWLGTYDTAEEAAMVYDNAAIKIRGPDALTNFVNPPEKVSSPENNVTSFSGYESGDEPRVVASPTSVLRSSRSSGSSEEAEPSQSGPVQDSVIDSMSHPVYDGGPVQEVESQGETSMVLDCSNDYLPMDIPPLDDFFNFDMESHTLFENVSSLSNDVTMSFGDFPTFDSNLQEFDLGQFEDSFRDFDSFEVDECFQEMIDFVNEDPLFAV</sequence>
<dbReference type="PROSITE" id="PS51032">
    <property type="entry name" value="AP2_ERF"/>
    <property type="match status" value="1"/>
</dbReference>
<name>A0ABD3TC24_9LAMI</name>